<dbReference type="PROSITE" id="PS50016">
    <property type="entry name" value="ZF_PHD_2"/>
    <property type="match status" value="1"/>
</dbReference>
<evidence type="ECO:0000313" key="9">
    <source>
        <dbReference type="Proteomes" id="UP000325081"/>
    </source>
</evidence>
<dbReference type="GO" id="GO:0005634">
    <property type="term" value="C:nucleus"/>
    <property type="evidence" value="ECO:0007669"/>
    <property type="project" value="UniProtKB-ARBA"/>
</dbReference>
<evidence type="ECO:0000256" key="2">
    <source>
        <dbReference type="ARBA" id="ARBA00022771"/>
    </source>
</evidence>
<protein>
    <submittedName>
        <fullName evidence="8">Phd finger protein</fullName>
    </submittedName>
</protein>
<keyword evidence="3" id="KW-0862">Zinc</keyword>
<dbReference type="SUPFAM" id="SSF57903">
    <property type="entry name" value="FYVE/PHD zinc finger"/>
    <property type="match status" value="1"/>
</dbReference>
<dbReference type="AlphaFoldDB" id="A0A5A7Q084"/>
<evidence type="ECO:0000256" key="5">
    <source>
        <dbReference type="SAM" id="MobiDB-lite"/>
    </source>
</evidence>
<dbReference type="SMART" id="SM00249">
    <property type="entry name" value="PHD"/>
    <property type="match status" value="3"/>
</dbReference>
<name>A0A5A7Q084_STRAF</name>
<evidence type="ECO:0000259" key="7">
    <source>
        <dbReference type="PROSITE" id="PS51805"/>
    </source>
</evidence>
<feature type="domain" description="PHD-type" evidence="7">
    <location>
        <begin position="357"/>
        <end position="482"/>
    </location>
</feature>
<comment type="caution">
    <text evidence="8">The sequence shown here is derived from an EMBL/GenBank/DDBJ whole genome shotgun (WGS) entry which is preliminary data.</text>
</comment>
<keyword evidence="2 4" id="KW-0863">Zinc-finger</keyword>
<dbReference type="EMBL" id="BKCP01005405">
    <property type="protein sequence ID" value="GER37777.1"/>
    <property type="molecule type" value="Genomic_DNA"/>
</dbReference>
<dbReference type="PANTHER" id="PTHR13793:SF107">
    <property type="entry name" value="BROMODOMAIN-CONTAINING PROTEIN HOMOLOG"/>
    <property type="match status" value="1"/>
</dbReference>
<feature type="region of interest" description="Disordered" evidence="5">
    <location>
        <begin position="1133"/>
        <end position="1235"/>
    </location>
</feature>
<proteinExistence type="predicted"/>
<dbReference type="GO" id="GO:0008270">
    <property type="term" value="F:zinc ion binding"/>
    <property type="evidence" value="ECO:0007669"/>
    <property type="project" value="UniProtKB-KW"/>
</dbReference>
<dbReference type="InterPro" id="IPR001965">
    <property type="entry name" value="Znf_PHD"/>
</dbReference>
<evidence type="ECO:0000259" key="6">
    <source>
        <dbReference type="PROSITE" id="PS50016"/>
    </source>
</evidence>
<dbReference type="InterPro" id="IPR013083">
    <property type="entry name" value="Znf_RING/FYVE/PHD"/>
</dbReference>
<gene>
    <name evidence="8" type="ORF">STAS_14202</name>
</gene>
<evidence type="ECO:0000256" key="1">
    <source>
        <dbReference type="ARBA" id="ARBA00022723"/>
    </source>
</evidence>
<evidence type="ECO:0000256" key="3">
    <source>
        <dbReference type="ARBA" id="ARBA00022833"/>
    </source>
</evidence>
<dbReference type="InterPro" id="IPR050701">
    <property type="entry name" value="Histone_Mod_Regulator"/>
</dbReference>
<dbReference type="InterPro" id="IPR034732">
    <property type="entry name" value="EPHD"/>
</dbReference>
<dbReference type="InterPro" id="IPR019787">
    <property type="entry name" value="Znf_PHD-finger"/>
</dbReference>
<evidence type="ECO:0000313" key="8">
    <source>
        <dbReference type="EMBL" id="GER37777.1"/>
    </source>
</evidence>
<reference evidence="9" key="1">
    <citation type="journal article" date="2019" name="Curr. Biol.">
        <title>Genome Sequence of Striga asiatica Provides Insight into the Evolution of Plant Parasitism.</title>
        <authorList>
            <person name="Yoshida S."/>
            <person name="Kim S."/>
            <person name="Wafula E.K."/>
            <person name="Tanskanen J."/>
            <person name="Kim Y.M."/>
            <person name="Honaas L."/>
            <person name="Yang Z."/>
            <person name="Spallek T."/>
            <person name="Conn C.E."/>
            <person name="Ichihashi Y."/>
            <person name="Cheong K."/>
            <person name="Cui S."/>
            <person name="Der J.P."/>
            <person name="Gundlach H."/>
            <person name="Jiao Y."/>
            <person name="Hori C."/>
            <person name="Ishida J.K."/>
            <person name="Kasahara H."/>
            <person name="Kiba T."/>
            <person name="Kim M.S."/>
            <person name="Koo N."/>
            <person name="Laohavisit A."/>
            <person name="Lee Y.H."/>
            <person name="Lumba S."/>
            <person name="McCourt P."/>
            <person name="Mortimer J.C."/>
            <person name="Mutuku J.M."/>
            <person name="Nomura T."/>
            <person name="Sasaki-Sekimoto Y."/>
            <person name="Seto Y."/>
            <person name="Wang Y."/>
            <person name="Wakatake T."/>
            <person name="Sakakibara H."/>
            <person name="Demura T."/>
            <person name="Yamaguchi S."/>
            <person name="Yoneyama K."/>
            <person name="Manabe R.I."/>
            <person name="Nelson D.C."/>
            <person name="Schulman A.H."/>
            <person name="Timko M.P."/>
            <person name="dePamphilis C.W."/>
            <person name="Choi D."/>
            <person name="Shirasu K."/>
        </authorList>
    </citation>
    <scope>NUCLEOTIDE SEQUENCE [LARGE SCALE GENOMIC DNA]</scope>
    <source>
        <strain evidence="9">cv. UVA1</strain>
    </source>
</reference>
<dbReference type="InterPro" id="IPR011011">
    <property type="entry name" value="Znf_FYVE_PHD"/>
</dbReference>
<organism evidence="8 9">
    <name type="scientific">Striga asiatica</name>
    <name type="common">Asiatic witchweed</name>
    <name type="synonym">Buchnera asiatica</name>
    <dbReference type="NCBI Taxonomy" id="4170"/>
    <lineage>
        <taxon>Eukaryota</taxon>
        <taxon>Viridiplantae</taxon>
        <taxon>Streptophyta</taxon>
        <taxon>Embryophyta</taxon>
        <taxon>Tracheophyta</taxon>
        <taxon>Spermatophyta</taxon>
        <taxon>Magnoliopsida</taxon>
        <taxon>eudicotyledons</taxon>
        <taxon>Gunneridae</taxon>
        <taxon>Pentapetalae</taxon>
        <taxon>asterids</taxon>
        <taxon>lamiids</taxon>
        <taxon>Lamiales</taxon>
        <taxon>Orobanchaceae</taxon>
        <taxon>Buchnereae</taxon>
        <taxon>Striga</taxon>
    </lineage>
</organism>
<feature type="non-terminal residue" evidence="8">
    <location>
        <position position="1235"/>
    </location>
</feature>
<keyword evidence="9" id="KW-1185">Reference proteome</keyword>
<feature type="compositionally biased region" description="Polar residues" evidence="5">
    <location>
        <begin position="1133"/>
        <end position="1143"/>
    </location>
</feature>
<dbReference type="Pfam" id="PF13832">
    <property type="entry name" value="zf-HC5HC2H_2"/>
    <property type="match status" value="1"/>
</dbReference>
<dbReference type="Proteomes" id="UP000325081">
    <property type="component" value="Unassembled WGS sequence"/>
</dbReference>
<dbReference type="InterPro" id="IPR019786">
    <property type="entry name" value="Zinc_finger_PHD-type_CS"/>
</dbReference>
<dbReference type="Pfam" id="PF13831">
    <property type="entry name" value="PHD_2"/>
    <property type="match status" value="1"/>
</dbReference>
<accession>A0A5A7Q084</accession>
<keyword evidence="1" id="KW-0479">Metal-binding</keyword>
<dbReference type="GO" id="GO:0006357">
    <property type="term" value="P:regulation of transcription by RNA polymerase II"/>
    <property type="evidence" value="ECO:0007669"/>
    <property type="project" value="TreeGrafter"/>
</dbReference>
<feature type="compositionally biased region" description="Basic and acidic residues" evidence="5">
    <location>
        <begin position="1223"/>
        <end position="1235"/>
    </location>
</feature>
<sequence length="1235" mass="137011">MNGGGRRQRRRKSMAGCRGAAEPEKTDGNCDSPNLDSEITEKPSGFPDITKLPPKSEAELDLYTQARKALSLRSPFDSEDSQATPACVSAVSSLPSGVSHLLGRPLDSRKWHKKLHLGSEKKSSAPSKARGSNIWIETEEYFRELAIEDVERLYGFSSSRFSSDDKCFSIPYLAGDGNQRVYFDTFNRMLMNGSDELKSNGDLKINERITEEENMAASIDVCVDEVATDEFQMREESNEGKRLNNETDSTSFSGVEWLLGSRSKVYLASERPSKKRKLLGKDAGLEKLLVAHPVEGLESVCHYCSNGDMGNPLNLLIKCSSCEMVVHQRCYGVQDDVDSSWMCSWCKWKNVVELSKATPCMLCPKQGGALKPVQKRGFGSDCGRSKVEFAHLFCCLWIPEVYLENTRAMEPIMNVDELKETRRKLICHLCKVKHGACVRCSNGSCRMSFHPICAREARHRMEIWGKLGSDEVELRAFCTKHSEVECDSGTQDAEDVSLTADLDIKKLNDIVLDGEDLLHNRRNSDSHPEYGDPMHLADRNGSEDVNACGVFSFSMMLKKLIDLGKISSEDVASEIGVSLDSLDKILTDNHIVPELQCKLLRWLKNHVQIGNLQKTMKAKVRSLVAPKDVADVADGGDAVPVESNISDSVPVKSVPPRRRTKSSIRTVKGETNDGYVDSCVLVGEDSNDPSGESLSDGTKKILVDYEQHQDDSVENSIKFEDELRALVQFLSEDGLHAERRQSQQMTSFSPVLINGESSHMSYIHPFIYSKLMQTKKEVLERDASCQTAVLREREASQLGASSSSGLCCNNDNLQRTSSDRTSKCSGVDLDQLVDARNTGILKLSPADEVEGELLYYQHRIISNAVLRKHISDDLISRVVSSLPQEMDAAGERKWDALLVSQYHHELKEARKQSRKERRHKEAQAVLAAATAAAAASSRLSSVRKDSPEDSSQQEDFMKMNLPDVRNGAHSHLNSRVKETVTRLAVASSLDKNGDSGHLASSDNPKDRPKTCDVCTRCETVLNPVLVCSSCKVCSCVCSYGHCQASFHPTCARSAGFFMTLRTNGGKLQHKAYCGRHSADQRAKADTRKHGIEEFKSLKQVRRELVICSHNILASNRDTVLSALARHPFYQPEVSSESATTSIKGHTDDGCKSGSELVQRSDDVTVDSTVAGKRRVKIPVPVENDRKTDDSSTSQSLYMLKPMERVSSSGKQIPKRLLAASRNPSDDDDKRTKHRK</sequence>
<feature type="domain" description="PHD-type" evidence="6">
    <location>
        <begin position="298"/>
        <end position="349"/>
    </location>
</feature>
<dbReference type="Gene3D" id="3.30.40.10">
    <property type="entry name" value="Zinc/RING finger domain, C3HC4 (zinc finger)"/>
    <property type="match status" value="2"/>
</dbReference>
<evidence type="ECO:0000256" key="4">
    <source>
        <dbReference type="PROSITE-ProRule" id="PRU00146"/>
    </source>
</evidence>
<dbReference type="PROSITE" id="PS51805">
    <property type="entry name" value="EPHD"/>
    <property type="match status" value="1"/>
</dbReference>
<dbReference type="PANTHER" id="PTHR13793">
    <property type="entry name" value="PHD FINGER PROTEINS"/>
    <property type="match status" value="1"/>
</dbReference>
<dbReference type="OrthoDB" id="20839at2759"/>
<feature type="region of interest" description="Disordered" evidence="5">
    <location>
        <begin position="1"/>
        <end position="58"/>
    </location>
</feature>
<dbReference type="PROSITE" id="PS01359">
    <property type="entry name" value="ZF_PHD_1"/>
    <property type="match status" value="1"/>
</dbReference>
<feature type="compositionally biased region" description="Basic residues" evidence="5">
    <location>
        <begin position="1"/>
        <end position="13"/>
    </location>
</feature>